<evidence type="ECO:0000256" key="1">
    <source>
        <dbReference type="ARBA" id="ARBA00009500"/>
    </source>
</evidence>
<dbReference type="PROSITE" id="PS00284">
    <property type="entry name" value="SERPIN"/>
    <property type="match status" value="1"/>
</dbReference>
<feature type="region of interest" description="Disordered" evidence="3">
    <location>
        <begin position="62"/>
        <end position="118"/>
    </location>
</feature>
<dbReference type="Gene3D" id="2.30.39.10">
    <property type="entry name" value="Alpha-1-antitrypsin, domain 1"/>
    <property type="match status" value="1"/>
</dbReference>
<dbReference type="GeneID" id="101848719"/>
<feature type="compositionally biased region" description="Basic residues" evidence="3">
    <location>
        <begin position="95"/>
        <end position="106"/>
    </location>
</feature>
<dbReference type="InterPro" id="IPR000215">
    <property type="entry name" value="Serpin_fam"/>
</dbReference>
<dbReference type="PANTHER" id="PTHR11461:SF211">
    <property type="entry name" value="GH10112P-RELATED"/>
    <property type="match status" value="1"/>
</dbReference>
<dbReference type="InterPro" id="IPR042178">
    <property type="entry name" value="Serpin_sf_1"/>
</dbReference>
<sequence length="505" mass="56324">METCGVPTLTCVLLLLFTGALYASAETDDERDQGSLMDEPLLRVVRSAQRAISGNSWIGATDSARQGRIADSGGDGMGSRGRPGSRRRDRDRGRGGRNRGRGRGNARRIPNGPPTRLDRRTMGLVYRLSNASTPFALSLFAKLHPQLMTNAVFSPLSVHTAMTMTSIGARGRTQREMFRSLGLRRARLRRRREHRAYHALLTSLSYTHRDVHVSSANAVFVKPNIPLEDAFRQQVQQMYLAKFDTFSLRNPEQAINNWVANATGGKIRDLIAPGSIGRSTSMVLVNAIYLNASWAYPFDRRRTSLQEFQPANSAPRNMQMMSNTQVYRYASRQNMEVVELPYKGDRLAMYIMLPHNSSSIAELMEFVTGSEDPGQNPLEVLLSDLTPESVKVVLPKFNIESEVLDLSQDLQEMGIVKAFNRRRANFSGISVTPLYIDKVVHKAVIEVTESGTTASAATAVYLARNSFLRHTTEVKVNRPFMFLIKDKLMNAVLFMGAFLGEESQG</sequence>
<keyword evidence="4" id="KW-0732">Signal</keyword>
<dbReference type="InterPro" id="IPR023795">
    <property type="entry name" value="Serpin_CS"/>
</dbReference>
<dbReference type="Gene3D" id="3.30.497.10">
    <property type="entry name" value="Antithrombin, subunit I, domain 2"/>
    <property type="match status" value="1"/>
</dbReference>
<proteinExistence type="inferred from homology"/>
<dbReference type="SUPFAM" id="SSF56574">
    <property type="entry name" value="Serpins"/>
    <property type="match status" value="1"/>
</dbReference>
<feature type="domain" description="Serpin" evidence="5">
    <location>
        <begin position="137"/>
        <end position="501"/>
    </location>
</feature>
<name>A0ABM0JDX9_APLCA</name>
<evidence type="ECO:0000313" key="7">
    <source>
        <dbReference type="RefSeq" id="XP_005091456.1"/>
    </source>
</evidence>
<evidence type="ECO:0000256" key="4">
    <source>
        <dbReference type="SAM" id="SignalP"/>
    </source>
</evidence>
<dbReference type="SMART" id="SM00093">
    <property type="entry name" value="SERPIN"/>
    <property type="match status" value="1"/>
</dbReference>
<keyword evidence="6" id="KW-1185">Reference proteome</keyword>
<evidence type="ECO:0000256" key="2">
    <source>
        <dbReference type="RuleBase" id="RU000411"/>
    </source>
</evidence>
<reference evidence="7" key="1">
    <citation type="submission" date="2025-08" db="UniProtKB">
        <authorList>
            <consortium name="RefSeq"/>
        </authorList>
    </citation>
    <scope>IDENTIFICATION</scope>
</reference>
<feature type="chain" id="PRO_5046415502" evidence="4">
    <location>
        <begin position="26"/>
        <end position="505"/>
    </location>
</feature>
<evidence type="ECO:0000256" key="3">
    <source>
        <dbReference type="SAM" id="MobiDB-lite"/>
    </source>
</evidence>
<dbReference type="Pfam" id="PF00079">
    <property type="entry name" value="Serpin"/>
    <property type="match status" value="1"/>
</dbReference>
<feature type="signal peptide" evidence="4">
    <location>
        <begin position="1"/>
        <end position="25"/>
    </location>
</feature>
<evidence type="ECO:0000313" key="6">
    <source>
        <dbReference type="Proteomes" id="UP000694888"/>
    </source>
</evidence>
<dbReference type="RefSeq" id="XP_005091456.1">
    <property type="nucleotide sequence ID" value="XM_005091399.2"/>
</dbReference>
<dbReference type="InterPro" id="IPR023796">
    <property type="entry name" value="Serpin_dom"/>
</dbReference>
<comment type="similarity">
    <text evidence="1 2">Belongs to the serpin family.</text>
</comment>
<accession>A0ABM0JDX9</accession>
<dbReference type="InterPro" id="IPR036186">
    <property type="entry name" value="Serpin_sf"/>
</dbReference>
<dbReference type="Proteomes" id="UP000694888">
    <property type="component" value="Unplaced"/>
</dbReference>
<dbReference type="InterPro" id="IPR042185">
    <property type="entry name" value="Serpin_sf_2"/>
</dbReference>
<evidence type="ECO:0000259" key="5">
    <source>
        <dbReference type="SMART" id="SM00093"/>
    </source>
</evidence>
<dbReference type="PANTHER" id="PTHR11461">
    <property type="entry name" value="SERINE PROTEASE INHIBITOR, SERPIN"/>
    <property type="match status" value="1"/>
</dbReference>
<gene>
    <name evidence="7" type="primary">LOC101848719</name>
</gene>
<organism evidence="6 7">
    <name type="scientific">Aplysia californica</name>
    <name type="common">California sea hare</name>
    <dbReference type="NCBI Taxonomy" id="6500"/>
    <lineage>
        <taxon>Eukaryota</taxon>
        <taxon>Metazoa</taxon>
        <taxon>Spiralia</taxon>
        <taxon>Lophotrochozoa</taxon>
        <taxon>Mollusca</taxon>
        <taxon>Gastropoda</taxon>
        <taxon>Heterobranchia</taxon>
        <taxon>Euthyneura</taxon>
        <taxon>Tectipleura</taxon>
        <taxon>Aplysiida</taxon>
        <taxon>Aplysioidea</taxon>
        <taxon>Aplysiidae</taxon>
        <taxon>Aplysia</taxon>
    </lineage>
</organism>
<protein>
    <submittedName>
        <fullName evidence="7">Serpin B6</fullName>
    </submittedName>
</protein>